<dbReference type="RefSeq" id="WP_170142636.1">
    <property type="nucleotide sequence ID" value="NZ_BIFX01000001.1"/>
</dbReference>
<keyword evidence="4" id="KW-0175">Coiled coil</keyword>
<dbReference type="InterPro" id="IPR000792">
    <property type="entry name" value="Tscrpt_reg_LuxR_C"/>
</dbReference>
<evidence type="ECO:0000313" key="6">
    <source>
        <dbReference type="EMBL" id="PZW29263.1"/>
    </source>
</evidence>
<evidence type="ECO:0000256" key="3">
    <source>
        <dbReference type="ARBA" id="ARBA00023163"/>
    </source>
</evidence>
<keyword evidence="1" id="KW-0805">Transcription regulation</keyword>
<sequence length="1009" mass="114832">MAQRGLTAIVWCEEEQAYELQTAGKTCLYRSETEDADWFSNLAACSGFRFVGRHGHMTVRKESRKRGSGYWYGYRRRNGRTHKLYIGRDAWLTLEHLERIAQKLAEETEAEPADPPLLAAKLRMPRLAASLIRRERLLELFDTLGERQMLLVTAPAGSGKTTVVCQWLQRQALPVAWVALDEADNDLSRFWRYVITACQTLHQDATCTARELLASLLQQPENALTLLLNALAESDQPGILVLEDYHLITMPRIHETLAFFLEHLPPSLHVLLTSRSEPPLPLARFRARGELGEVQASDLRFSLEEERLFLRQFLERLPDEKTLHRLDARLEGWAAGLRLLALALQGRQSLRELDRFAGSTRPLREYFVTEALNAQPEPLQRFLLLTGGLPRVAGSLCDAVLGLADEGTYLLERLYQSGLFLEPLDSEGRWYRYHPLFAEAMQAEARRRLGDEAVQATLEQASFWFEQEGLLVDAVECSLQVRDMERAAALILRMVSESQFRVGLRYFHLVNEHYTLLRWLKQLPKPLLWRYPLLCLRYAEAQLFAALLNNRPPQEMKELEEPLQRAEQGFRSEGNLSRLGEVFAFRATLARQRGEMREAVTWAHQALTWLLPEEQGWRSSCLGIIGIGALYEGHLLDASRYFAEALANAEKSGNKGLARAQFALQGAVLVARGRLRQAAAHYQHALLEASKQGDQDDVMRLRLNLAAIHYEWNEVENAREAVQEIQTYAGRIGDEELFMHAELLLARLEQAGNQSEHAIQRLQALLERLQALDWPLRLSLLSEVRLALVQLYWLNGNLEAVRQWANDRQRDRHAHRRLLHEREECMVARLALAEGRCADAHAILAPLLDAALQDDRQGDVLEIRLLLAQATKQQTSRSLLHAALQQARAESGVQFLRRFLDEGPALLSLLQQHAPHFHERPLQLVIQKIVRAADSAQPAEPVEPLSARELHVLRLLASGLSYRDIARALFVSVNTIKTQVSSIYRKLGVNTRQQACSVARALQLLPQQK</sequence>
<dbReference type="PROSITE" id="PS00622">
    <property type="entry name" value="HTH_LUXR_1"/>
    <property type="match status" value="1"/>
</dbReference>
<evidence type="ECO:0000313" key="7">
    <source>
        <dbReference type="Proteomes" id="UP000248806"/>
    </source>
</evidence>
<accession>A0A326UF74</accession>
<evidence type="ECO:0000256" key="1">
    <source>
        <dbReference type="ARBA" id="ARBA00023015"/>
    </source>
</evidence>
<dbReference type="Pfam" id="PF17874">
    <property type="entry name" value="TPR_MalT"/>
    <property type="match status" value="1"/>
</dbReference>
<dbReference type="InterPro" id="IPR041617">
    <property type="entry name" value="TPR_MalT"/>
</dbReference>
<evidence type="ECO:0000259" key="5">
    <source>
        <dbReference type="PROSITE" id="PS50043"/>
    </source>
</evidence>
<dbReference type="AlphaFoldDB" id="A0A326UF74"/>
<organism evidence="6 7">
    <name type="scientific">Thermosporothrix hazakensis</name>
    <dbReference type="NCBI Taxonomy" id="644383"/>
    <lineage>
        <taxon>Bacteria</taxon>
        <taxon>Bacillati</taxon>
        <taxon>Chloroflexota</taxon>
        <taxon>Ktedonobacteria</taxon>
        <taxon>Ktedonobacterales</taxon>
        <taxon>Thermosporotrichaceae</taxon>
        <taxon>Thermosporothrix</taxon>
    </lineage>
</organism>
<dbReference type="Gene3D" id="3.40.50.300">
    <property type="entry name" value="P-loop containing nucleotide triphosphate hydrolases"/>
    <property type="match status" value="1"/>
</dbReference>
<dbReference type="PROSITE" id="PS50043">
    <property type="entry name" value="HTH_LUXR_2"/>
    <property type="match status" value="1"/>
</dbReference>
<dbReference type="InterPro" id="IPR059106">
    <property type="entry name" value="WHD_MalT"/>
</dbReference>
<protein>
    <submittedName>
        <fullName evidence="6">LuxR family maltose regulon positive regulatory protein</fullName>
    </submittedName>
</protein>
<dbReference type="PANTHER" id="PTHR44688">
    <property type="entry name" value="DNA-BINDING TRANSCRIPTIONAL ACTIVATOR DEVR_DOSR"/>
    <property type="match status" value="1"/>
</dbReference>
<dbReference type="PRINTS" id="PR00038">
    <property type="entry name" value="HTHLUXR"/>
</dbReference>
<dbReference type="GO" id="GO:0003677">
    <property type="term" value="F:DNA binding"/>
    <property type="evidence" value="ECO:0007669"/>
    <property type="project" value="UniProtKB-KW"/>
</dbReference>
<dbReference type="Proteomes" id="UP000248806">
    <property type="component" value="Unassembled WGS sequence"/>
</dbReference>
<feature type="coiled-coil region" evidence="4">
    <location>
        <begin position="745"/>
        <end position="772"/>
    </location>
</feature>
<dbReference type="Pfam" id="PF00196">
    <property type="entry name" value="GerE"/>
    <property type="match status" value="1"/>
</dbReference>
<dbReference type="CDD" id="cd06170">
    <property type="entry name" value="LuxR_C_like"/>
    <property type="match status" value="1"/>
</dbReference>
<gene>
    <name evidence="6" type="ORF">EI42_02985</name>
</gene>
<comment type="caution">
    <text evidence="6">The sequence shown here is derived from an EMBL/GenBank/DDBJ whole genome shotgun (WGS) entry which is preliminary data.</text>
</comment>
<dbReference type="EMBL" id="QKUF01000009">
    <property type="protein sequence ID" value="PZW29263.1"/>
    <property type="molecule type" value="Genomic_DNA"/>
</dbReference>
<dbReference type="SUPFAM" id="SSF48452">
    <property type="entry name" value="TPR-like"/>
    <property type="match status" value="1"/>
</dbReference>
<proteinExistence type="predicted"/>
<dbReference type="InterPro" id="IPR016032">
    <property type="entry name" value="Sig_transdc_resp-reg_C-effctor"/>
</dbReference>
<dbReference type="PANTHER" id="PTHR44688:SF16">
    <property type="entry name" value="DNA-BINDING TRANSCRIPTIONAL ACTIVATOR DEVR_DOSR"/>
    <property type="match status" value="1"/>
</dbReference>
<evidence type="ECO:0000256" key="2">
    <source>
        <dbReference type="ARBA" id="ARBA00023125"/>
    </source>
</evidence>
<feature type="domain" description="HTH luxR-type" evidence="5">
    <location>
        <begin position="938"/>
        <end position="1003"/>
    </location>
</feature>
<dbReference type="InterPro" id="IPR011990">
    <property type="entry name" value="TPR-like_helical_dom_sf"/>
</dbReference>
<dbReference type="InterPro" id="IPR027417">
    <property type="entry name" value="P-loop_NTPase"/>
</dbReference>
<dbReference type="SUPFAM" id="SSF52540">
    <property type="entry name" value="P-loop containing nucleoside triphosphate hydrolases"/>
    <property type="match status" value="1"/>
</dbReference>
<dbReference type="Pfam" id="PF25873">
    <property type="entry name" value="WHD_MalT"/>
    <property type="match status" value="1"/>
</dbReference>
<dbReference type="GO" id="GO:0006355">
    <property type="term" value="P:regulation of DNA-templated transcription"/>
    <property type="evidence" value="ECO:0007669"/>
    <property type="project" value="InterPro"/>
</dbReference>
<dbReference type="InterPro" id="IPR036388">
    <property type="entry name" value="WH-like_DNA-bd_sf"/>
</dbReference>
<dbReference type="SMART" id="SM00421">
    <property type="entry name" value="HTH_LUXR"/>
    <property type="match status" value="1"/>
</dbReference>
<keyword evidence="3" id="KW-0804">Transcription</keyword>
<name>A0A326UF74_THEHA</name>
<evidence type="ECO:0000256" key="4">
    <source>
        <dbReference type="SAM" id="Coils"/>
    </source>
</evidence>
<dbReference type="Gene3D" id="1.25.40.10">
    <property type="entry name" value="Tetratricopeptide repeat domain"/>
    <property type="match status" value="1"/>
</dbReference>
<dbReference type="SUPFAM" id="SSF46894">
    <property type="entry name" value="C-terminal effector domain of the bipartite response regulators"/>
    <property type="match status" value="1"/>
</dbReference>
<reference evidence="6 7" key="1">
    <citation type="submission" date="2018-06" db="EMBL/GenBank/DDBJ databases">
        <title>Genomic Encyclopedia of Archaeal and Bacterial Type Strains, Phase II (KMG-II): from individual species to whole genera.</title>
        <authorList>
            <person name="Goeker M."/>
        </authorList>
    </citation>
    <scope>NUCLEOTIDE SEQUENCE [LARGE SCALE GENOMIC DNA]</scope>
    <source>
        <strain evidence="6 7">ATCC BAA-1881</strain>
    </source>
</reference>
<dbReference type="Gene3D" id="1.10.10.10">
    <property type="entry name" value="Winged helix-like DNA-binding domain superfamily/Winged helix DNA-binding domain"/>
    <property type="match status" value="1"/>
</dbReference>
<keyword evidence="2" id="KW-0238">DNA-binding</keyword>
<keyword evidence="7" id="KW-1185">Reference proteome</keyword>